<evidence type="ECO:0000313" key="2">
    <source>
        <dbReference type="Proteomes" id="UP000286482"/>
    </source>
</evidence>
<proteinExistence type="predicted"/>
<protein>
    <submittedName>
        <fullName evidence="1">Uncharacterized protein</fullName>
    </submittedName>
</protein>
<dbReference type="Proteomes" id="UP000286482">
    <property type="component" value="Unassembled WGS sequence"/>
</dbReference>
<organism evidence="1 2">
    <name type="scientific">Alginatibacterium sediminis</name>
    <dbReference type="NCBI Taxonomy" id="2164068"/>
    <lineage>
        <taxon>Bacteria</taxon>
        <taxon>Pseudomonadati</taxon>
        <taxon>Pseudomonadota</taxon>
        <taxon>Gammaproteobacteria</taxon>
        <taxon>Alteromonadales</taxon>
        <taxon>Alteromonadaceae</taxon>
        <taxon>Alginatibacterium</taxon>
    </lineage>
</organism>
<accession>A0A420EKW7</accession>
<evidence type="ECO:0000313" key="1">
    <source>
        <dbReference type="EMBL" id="RKF21323.1"/>
    </source>
</evidence>
<name>A0A420EKW7_9ALTE</name>
<gene>
    <name evidence="1" type="ORF">DBZ36_01325</name>
</gene>
<dbReference type="EMBL" id="RAQO01000002">
    <property type="protein sequence ID" value="RKF21323.1"/>
    <property type="molecule type" value="Genomic_DNA"/>
</dbReference>
<reference evidence="1 2" key="1">
    <citation type="submission" date="2018-09" db="EMBL/GenBank/DDBJ databases">
        <authorList>
            <person name="Wang Z."/>
        </authorList>
    </citation>
    <scope>NUCLEOTIDE SEQUENCE [LARGE SCALE GENOMIC DNA]</scope>
    <source>
        <strain evidence="1 2">ALS 81</strain>
    </source>
</reference>
<dbReference type="AlphaFoldDB" id="A0A420EKW7"/>
<keyword evidence="2" id="KW-1185">Reference proteome</keyword>
<comment type="caution">
    <text evidence="1">The sequence shown here is derived from an EMBL/GenBank/DDBJ whole genome shotgun (WGS) entry which is preliminary data.</text>
</comment>
<sequence length="73" mass="8493">MLKLIAKMVPDFEIAIKFIKNNHLERNLLFGIQNKVFTFCDQCEHFVNCSLNKSESCARLIGCFRTKNARKRG</sequence>